<comment type="caution">
    <text evidence="5">The sequence shown here is derived from an EMBL/GenBank/DDBJ whole genome shotgun (WGS) entry which is preliminary data.</text>
</comment>
<name>A0A103Z9Q2_BURCE</name>
<feature type="domain" description="Periplasmic binding protein" evidence="4">
    <location>
        <begin position="20"/>
        <end position="272"/>
    </location>
</feature>
<comment type="similarity">
    <text evidence="2">Belongs to the bacterial solute-binding protein 2 family.</text>
</comment>
<dbReference type="GO" id="GO:0030246">
    <property type="term" value="F:carbohydrate binding"/>
    <property type="evidence" value="ECO:0007669"/>
    <property type="project" value="UniProtKB-ARBA"/>
</dbReference>
<comment type="subcellular location">
    <subcellularLocation>
        <location evidence="1">Cell envelope</location>
    </subcellularLocation>
</comment>
<dbReference type="EMBL" id="LOYH01000089">
    <property type="protein sequence ID" value="KVK76055.1"/>
    <property type="molecule type" value="Genomic_DNA"/>
</dbReference>
<dbReference type="SUPFAM" id="SSF53822">
    <property type="entry name" value="Periplasmic binding protein-like I"/>
    <property type="match status" value="1"/>
</dbReference>
<proteinExistence type="inferred from homology"/>
<evidence type="ECO:0000313" key="6">
    <source>
        <dbReference type="Proteomes" id="UP000069001"/>
    </source>
</evidence>
<evidence type="ECO:0000256" key="3">
    <source>
        <dbReference type="ARBA" id="ARBA00022729"/>
    </source>
</evidence>
<reference evidence="5 6" key="1">
    <citation type="submission" date="2015-11" db="EMBL/GenBank/DDBJ databases">
        <title>Expanding the genomic diversity of Burkholderia species for the development of highly accurate diagnostics.</title>
        <authorList>
            <person name="Sahl J."/>
            <person name="Keim P."/>
            <person name="Wagner D."/>
        </authorList>
    </citation>
    <scope>NUCLEOTIDE SEQUENCE [LARGE SCALE GENOMIC DNA]</scope>
    <source>
        <strain evidence="5 6">MSMB1302</strain>
    </source>
</reference>
<sequence length="305" mass="33253">MIALAVPAGAGPVGDTRQRIGAVLPGSSLFYWQVMRKGIEQAARDLHVDLLMRSPADGASIDGQPNIQLKMIDYLVRNGVAGILLAAEPLRDAVAPVAVPVVQVDRLSRDYPSVSIVSTNNLAAGKVAAMTLAPVLRQHAKVAILRLSPEIGATTERENGFASIAHEKGWNVTIDAYVGFRPHDAEVRIARIVSDYDGRLDAIFAPAEPIAYGALRVIRTLPPERRPRLVVFDWRPEFEDGLRSGEIHADIVQDPYRMGYLGLEVLVGRLNGHASASVIYIPTMTLTRDNVDSPASRKILDRFSR</sequence>
<protein>
    <submittedName>
        <fullName evidence="5">LacI family transcriptional regulator</fullName>
    </submittedName>
</protein>
<dbReference type="InterPro" id="IPR025997">
    <property type="entry name" value="SBP_2_dom"/>
</dbReference>
<evidence type="ECO:0000256" key="1">
    <source>
        <dbReference type="ARBA" id="ARBA00004196"/>
    </source>
</evidence>
<evidence type="ECO:0000259" key="4">
    <source>
        <dbReference type="Pfam" id="PF13407"/>
    </source>
</evidence>
<dbReference type="Gene3D" id="3.40.50.2300">
    <property type="match status" value="2"/>
</dbReference>
<dbReference type="InterPro" id="IPR028082">
    <property type="entry name" value="Peripla_BP_I"/>
</dbReference>
<evidence type="ECO:0000313" key="5">
    <source>
        <dbReference type="EMBL" id="KVK76055.1"/>
    </source>
</evidence>
<dbReference type="Pfam" id="PF13407">
    <property type="entry name" value="Peripla_BP_4"/>
    <property type="match status" value="1"/>
</dbReference>
<dbReference type="PANTHER" id="PTHR46847">
    <property type="entry name" value="D-ALLOSE-BINDING PERIPLASMIC PROTEIN-RELATED"/>
    <property type="match status" value="1"/>
</dbReference>
<keyword evidence="3" id="KW-0732">Signal</keyword>
<dbReference type="AlphaFoldDB" id="A0A103Z9Q2"/>
<gene>
    <name evidence="5" type="ORF">WS90_25085</name>
</gene>
<dbReference type="PANTHER" id="PTHR46847:SF1">
    <property type="entry name" value="D-ALLOSE-BINDING PERIPLASMIC PROTEIN-RELATED"/>
    <property type="match status" value="1"/>
</dbReference>
<organism evidence="5 6">
    <name type="scientific">Burkholderia cepacia</name>
    <name type="common">Pseudomonas cepacia</name>
    <dbReference type="NCBI Taxonomy" id="292"/>
    <lineage>
        <taxon>Bacteria</taxon>
        <taxon>Pseudomonadati</taxon>
        <taxon>Pseudomonadota</taxon>
        <taxon>Betaproteobacteria</taxon>
        <taxon>Burkholderiales</taxon>
        <taxon>Burkholderiaceae</taxon>
        <taxon>Burkholderia</taxon>
        <taxon>Burkholderia cepacia complex</taxon>
    </lineage>
</organism>
<evidence type="ECO:0000256" key="2">
    <source>
        <dbReference type="ARBA" id="ARBA00007639"/>
    </source>
</evidence>
<dbReference type="Proteomes" id="UP000069001">
    <property type="component" value="Unassembled WGS sequence"/>
</dbReference>
<dbReference type="RefSeq" id="WP_059731909.1">
    <property type="nucleotide sequence ID" value="NZ_LOYH01000089.1"/>
</dbReference>
<accession>A0A103Z9Q2</accession>
<dbReference type="GO" id="GO:0030313">
    <property type="term" value="C:cell envelope"/>
    <property type="evidence" value="ECO:0007669"/>
    <property type="project" value="UniProtKB-SubCell"/>
</dbReference>